<gene>
    <name evidence="3" type="ORF">CAC42_3803</name>
</gene>
<dbReference type="PANTHER" id="PTHR24320">
    <property type="entry name" value="RETINOL DEHYDROGENASE"/>
    <property type="match status" value="1"/>
</dbReference>
<protein>
    <submittedName>
        <fullName evidence="3">Uncharacterized protein</fullName>
    </submittedName>
</protein>
<reference evidence="3 4" key="1">
    <citation type="submission" date="2017-06" db="EMBL/GenBank/DDBJ databases">
        <title>Draft genome sequence of a variant of Elsinoe murrayae.</title>
        <authorList>
            <person name="Cheng Q."/>
        </authorList>
    </citation>
    <scope>NUCLEOTIDE SEQUENCE [LARGE SCALE GENOMIC DNA]</scope>
    <source>
        <strain evidence="3 4">CQ-2017a</strain>
    </source>
</reference>
<dbReference type="AlphaFoldDB" id="A0A2K1QH88"/>
<evidence type="ECO:0000313" key="4">
    <source>
        <dbReference type="Proteomes" id="UP000243797"/>
    </source>
</evidence>
<keyword evidence="4" id="KW-1185">Reference proteome</keyword>
<dbReference type="PANTHER" id="PTHR24320:SF152">
    <property type="entry name" value="SHORT-CHAIN DEHYDROGENASE_REDUCTASE FAMILY PROTEIN"/>
    <property type="match status" value="1"/>
</dbReference>
<organism evidence="3 4">
    <name type="scientific">Sphaceloma murrayae</name>
    <dbReference type="NCBI Taxonomy" id="2082308"/>
    <lineage>
        <taxon>Eukaryota</taxon>
        <taxon>Fungi</taxon>
        <taxon>Dikarya</taxon>
        <taxon>Ascomycota</taxon>
        <taxon>Pezizomycotina</taxon>
        <taxon>Dothideomycetes</taxon>
        <taxon>Dothideomycetidae</taxon>
        <taxon>Myriangiales</taxon>
        <taxon>Elsinoaceae</taxon>
        <taxon>Sphaceloma</taxon>
    </lineage>
</organism>
<dbReference type="OrthoDB" id="542013at2759"/>
<accession>A0A2K1QH88</accession>
<sequence>MRLAADLVWDAAASTCAITFGRLLPTLEVPAIDLAGRTAVVTGANSGIGYSLALSLVSQGATVHLACRSISKGEDAVRRIVQTAGETTSKRIRVVELDTSSLESVRAFPARFRALHNGGIDILIHNAGITSTSADARVTAEGVGTIYATNFLGSHLLTSLLEDQLNEGARVLFTSSMAQYVANWNHLFRMPKMAPSEGESTTSVSDSGFYADTKSFQVGFARLLQERFDRKYPEKRLIAHSFSPGYTMTPILDKITALPFYIDPLFWILKAATALALPVDQGAATGLWLATTLDQNVVGQGMGGAYWDRCVRRKTSADMLSKETLDAAWRIWESDSDANWA</sequence>
<evidence type="ECO:0000256" key="1">
    <source>
        <dbReference type="ARBA" id="ARBA00006484"/>
    </source>
</evidence>
<dbReference type="GO" id="GO:0016491">
    <property type="term" value="F:oxidoreductase activity"/>
    <property type="evidence" value="ECO:0007669"/>
    <property type="project" value="UniProtKB-KW"/>
</dbReference>
<dbReference type="Gene3D" id="3.40.50.720">
    <property type="entry name" value="NAD(P)-binding Rossmann-like Domain"/>
    <property type="match status" value="1"/>
</dbReference>
<dbReference type="EMBL" id="NKHZ01000086">
    <property type="protein sequence ID" value="PNS14517.1"/>
    <property type="molecule type" value="Genomic_DNA"/>
</dbReference>
<dbReference type="Proteomes" id="UP000243797">
    <property type="component" value="Unassembled WGS sequence"/>
</dbReference>
<dbReference type="Pfam" id="PF00106">
    <property type="entry name" value="adh_short"/>
    <property type="match status" value="1"/>
</dbReference>
<evidence type="ECO:0000313" key="3">
    <source>
        <dbReference type="EMBL" id="PNS14517.1"/>
    </source>
</evidence>
<dbReference type="SUPFAM" id="SSF51735">
    <property type="entry name" value="NAD(P)-binding Rossmann-fold domains"/>
    <property type="match status" value="1"/>
</dbReference>
<dbReference type="InterPro" id="IPR036291">
    <property type="entry name" value="NAD(P)-bd_dom_sf"/>
</dbReference>
<comment type="similarity">
    <text evidence="1">Belongs to the short-chain dehydrogenases/reductases (SDR) family.</text>
</comment>
<dbReference type="InParanoid" id="A0A2K1QH88"/>
<proteinExistence type="inferred from homology"/>
<keyword evidence="2" id="KW-0560">Oxidoreductase</keyword>
<comment type="caution">
    <text evidence="3">The sequence shown here is derived from an EMBL/GenBank/DDBJ whole genome shotgun (WGS) entry which is preliminary data.</text>
</comment>
<dbReference type="PRINTS" id="PR00081">
    <property type="entry name" value="GDHRDH"/>
</dbReference>
<dbReference type="InterPro" id="IPR002347">
    <property type="entry name" value="SDR_fam"/>
</dbReference>
<evidence type="ECO:0000256" key="2">
    <source>
        <dbReference type="ARBA" id="ARBA00023002"/>
    </source>
</evidence>
<dbReference type="STRING" id="2082308.A0A2K1QH88"/>
<name>A0A2K1QH88_9PEZI</name>